<evidence type="ECO:0000313" key="8">
    <source>
        <dbReference type="Proteomes" id="UP000652761"/>
    </source>
</evidence>
<dbReference type="InterPro" id="IPR033132">
    <property type="entry name" value="GH_1_N_CS"/>
</dbReference>
<dbReference type="GO" id="GO:0004565">
    <property type="term" value="F:beta-galactosidase activity"/>
    <property type="evidence" value="ECO:0007669"/>
    <property type="project" value="UniProtKB-ARBA"/>
</dbReference>
<dbReference type="InterPro" id="IPR017853">
    <property type="entry name" value="GH"/>
</dbReference>
<dbReference type="PRINTS" id="PR00131">
    <property type="entry name" value="GLHYDRLASE1"/>
</dbReference>
<dbReference type="FunFam" id="3.20.20.80:FF:000020">
    <property type="entry name" value="Beta-glucosidase 12"/>
    <property type="match status" value="1"/>
</dbReference>
<dbReference type="OrthoDB" id="65569at2759"/>
<proteinExistence type="inferred from homology"/>
<dbReference type="GO" id="GO:0033907">
    <property type="term" value="F:beta-D-fucosidase activity"/>
    <property type="evidence" value="ECO:0007669"/>
    <property type="project" value="UniProtKB-ARBA"/>
</dbReference>
<comment type="similarity">
    <text evidence="1 5">Belongs to the glycosyl hydrolase 1 family.</text>
</comment>
<dbReference type="PROSITE" id="PS00653">
    <property type="entry name" value="GLYCOSYL_HYDROL_F1_2"/>
    <property type="match status" value="1"/>
</dbReference>
<gene>
    <name evidence="7" type="ORF">Taro_030411</name>
</gene>
<evidence type="ECO:0000256" key="5">
    <source>
        <dbReference type="RuleBase" id="RU003690"/>
    </source>
</evidence>
<dbReference type="Proteomes" id="UP000652761">
    <property type="component" value="Unassembled WGS sequence"/>
</dbReference>
<sequence length="542" mass="61552">MGWIQTLCVLLLVVAAEAISRDDFPNGFVFGTASSAYQFEGAVDEGRKGLSIWDTFTRRPGKNLPGYLIRLQTTIASDAFLALCNGPTTCCSVCVQGESWISAMPTSPSTSTTGSSDLRCLQNGPGDVDLMKELGMDAYRFSISWSRIFPNGTGEPNQEGIDYYNSLINALLAKGMQPFVTLFHWDLPQELEDRYEGWLSTQIIEDFEHYAYTCFKAFGDRVKHWITFNEPHNLAIQGYDIGIQAPGRCSILSHLLCKKGNSSVEPYLVAHNILLSHAVASQTYRLHFQESQGGFIGMALDTKWYEPISEAEEDVAAAQRAIDFELGWFLDPLIFGRYPHSMQRLVGKRLPIFTQEMSKLLVNSLDFIGINHYTSLYVRNDRMKIRKFILDDASTDAGVIKTPLRDGQMIGEMAASRWLYIVPWGIRKLMRYIRETYANPKIIITENGMDDLNSPFTTLSRALKDEKRIQYHSDYLSNLSAAIREDGCDVSGYFVWSLLDNWEWNSGYTVRFGLYYIDYKKNLTRIPKASVSWFRDALQKEK</sequence>
<keyword evidence="2 6" id="KW-0732">Signal</keyword>
<reference evidence="7" key="1">
    <citation type="submission" date="2017-07" db="EMBL/GenBank/DDBJ databases">
        <title>Taro Niue Genome Assembly and Annotation.</title>
        <authorList>
            <person name="Atibalentja N."/>
            <person name="Keating K."/>
            <person name="Fields C.J."/>
        </authorList>
    </citation>
    <scope>NUCLEOTIDE SEQUENCE</scope>
    <source>
        <strain evidence="7">Niue_2</strain>
        <tissue evidence="7">Leaf</tissue>
    </source>
</reference>
<dbReference type="Pfam" id="PF00232">
    <property type="entry name" value="Glyco_hydro_1"/>
    <property type="match status" value="2"/>
</dbReference>
<comment type="caution">
    <text evidence="7">The sequence shown here is derived from an EMBL/GenBank/DDBJ whole genome shotgun (WGS) entry which is preliminary data.</text>
</comment>
<evidence type="ECO:0000256" key="3">
    <source>
        <dbReference type="ARBA" id="ARBA00022801"/>
    </source>
</evidence>
<evidence type="ECO:0000256" key="4">
    <source>
        <dbReference type="ARBA" id="ARBA00023295"/>
    </source>
</evidence>
<protein>
    <recommendedName>
        <fullName evidence="9">Beta-glucosidase 41</fullName>
    </recommendedName>
</protein>
<evidence type="ECO:0000256" key="6">
    <source>
        <dbReference type="SAM" id="SignalP"/>
    </source>
</evidence>
<dbReference type="PANTHER" id="PTHR10353">
    <property type="entry name" value="GLYCOSYL HYDROLASE"/>
    <property type="match status" value="1"/>
</dbReference>
<organism evidence="7 8">
    <name type="scientific">Colocasia esculenta</name>
    <name type="common">Wild taro</name>
    <name type="synonym">Arum esculentum</name>
    <dbReference type="NCBI Taxonomy" id="4460"/>
    <lineage>
        <taxon>Eukaryota</taxon>
        <taxon>Viridiplantae</taxon>
        <taxon>Streptophyta</taxon>
        <taxon>Embryophyta</taxon>
        <taxon>Tracheophyta</taxon>
        <taxon>Spermatophyta</taxon>
        <taxon>Magnoliopsida</taxon>
        <taxon>Liliopsida</taxon>
        <taxon>Araceae</taxon>
        <taxon>Aroideae</taxon>
        <taxon>Colocasieae</taxon>
        <taxon>Colocasia</taxon>
    </lineage>
</organism>
<accession>A0A843VW31</accession>
<evidence type="ECO:0000256" key="1">
    <source>
        <dbReference type="ARBA" id="ARBA00010838"/>
    </source>
</evidence>
<name>A0A843VW31_COLES</name>
<keyword evidence="8" id="KW-1185">Reference proteome</keyword>
<evidence type="ECO:0000256" key="2">
    <source>
        <dbReference type="ARBA" id="ARBA00022729"/>
    </source>
</evidence>
<dbReference type="InterPro" id="IPR001360">
    <property type="entry name" value="Glyco_hydro_1"/>
</dbReference>
<dbReference type="PANTHER" id="PTHR10353:SF36">
    <property type="entry name" value="LP05116P"/>
    <property type="match status" value="1"/>
</dbReference>
<feature type="chain" id="PRO_5032372103" description="Beta-glucosidase 41" evidence="6">
    <location>
        <begin position="19"/>
        <end position="542"/>
    </location>
</feature>
<keyword evidence="3" id="KW-0378">Hydrolase</keyword>
<dbReference type="GO" id="GO:0005975">
    <property type="term" value="P:carbohydrate metabolic process"/>
    <property type="evidence" value="ECO:0007669"/>
    <property type="project" value="InterPro"/>
</dbReference>
<evidence type="ECO:0000313" key="7">
    <source>
        <dbReference type="EMBL" id="MQL97720.1"/>
    </source>
</evidence>
<keyword evidence="4" id="KW-0326">Glycosidase</keyword>
<dbReference type="AlphaFoldDB" id="A0A843VW31"/>
<dbReference type="GO" id="GO:0008422">
    <property type="term" value="F:beta-glucosidase activity"/>
    <property type="evidence" value="ECO:0007669"/>
    <property type="project" value="UniProtKB-ARBA"/>
</dbReference>
<dbReference type="EMBL" id="NMUH01002089">
    <property type="protein sequence ID" value="MQL97720.1"/>
    <property type="molecule type" value="Genomic_DNA"/>
</dbReference>
<dbReference type="Gene3D" id="3.20.20.80">
    <property type="entry name" value="Glycosidases"/>
    <property type="match status" value="1"/>
</dbReference>
<dbReference type="SUPFAM" id="SSF51445">
    <property type="entry name" value="(Trans)glycosidases"/>
    <property type="match status" value="1"/>
</dbReference>
<feature type="signal peptide" evidence="6">
    <location>
        <begin position="1"/>
        <end position="18"/>
    </location>
</feature>
<evidence type="ECO:0008006" key="9">
    <source>
        <dbReference type="Google" id="ProtNLM"/>
    </source>
</evidence>